<dbReference type="VEuPathDB" id="FungiDB:CAGL0D05698g"/>
<evidence type="ECO:0000313" key="12">
    <source>
        <dbReference type="EMBL" id="KTB00672.1"/>
    </source>
</evidence>
<dbReference type="GO" id="GO:0008289">
    <property type="term" value="F:lipid binding"/>
    <property type="evidence" value="ECO:0007669"/>
    <property type="project" value="UniProtKB-KW"/>
</dbReference>
<dbReference type="InterPro" id="IPR027537">
    <property type="entry name" value="Mmm1"/>
</dbReference>
<evidence type="ECO:0000256" key="9">
    <source>
        <dbReference type="SAM" id="MobiDB-lite"/>
    </source>
</evidence>
<dbReference type="PROSITE" id="PS51847">
    <property type="entry name" value="SMP"/>
    <property type="match status" value="1"/>
</dbReference>
<dbReference type="EMBL" id="LLZZ01000136">
    <property type="protein sequence ID" value="KTB00672.1"/>
    <property type="molecule type" value="Genomic_DNA"/>
</dbReference>
<dbReference type="GO" id="GO:0005789">
    <property type="term" value="C:endoplasmic reticulum membrane"/>
    <property type="evidence" value="ECO:0007669"/>
    <property type="project" value="UniProtKB-SubCell"/>
</dbReference>
<evidence type="ECO:0000256" key="1">
    <source>
        <dbReference type="ARBA" id="ARBA00022448"/>
    </source>
</evidence>
<dbReference type="AlphaFoldDB" id="A0A0W0CHW7"/>
<dbReference type="GO" id="GO:0045040">
    <property type="term" value="P:protein insertion into mitochondrial outer membrane"/>
    <property type="evidence" value="ECO:0007669"/>
    <property type="project" value="UniProtKB-UniRule"/>
</dbReference>
<protein>
    <recommendedName>
        <fullName evidence="8">Maintenance of mitochondrial morphology protein 1</fullName>
    </recommendedName>
</protein>
<dbReference type="InterPro" id="IPR031468">
    <property type="entry name" value="SMP_LBD"/>
</dbReference>
<keyword evidence="3 8" id="KW-0256">Endoplasmic reticulum</keyword>
<keyword evidence="1" id="KW-0813">Transport</keyword>
<dbReference type="VEuPathDB" id="FungiDB:B1J91_D05698g"/>
<keyword evidence="6" id="KW-0446">Lipid-binding</keyword>
<reference evidence="12 13" key="1">
    <citation type="submission" date="2015-10" db="EMBL/GenBank/DDBJ databases">
        <title>Draft genomes sequences of Candida glabrata isolates 1A, 1B, 2A, 2B, 3A and 3B.</title>
        <authorList>
            <person name="Haavelsrud O.E."/>
            <person name="Gaustad P."/>
        </authorList>
    </citation>
    <scope>NUCLEOTIDE SEQUENCE [LARGE SCALE GENOMIC DNA]</scope>
    <source>
        <strain evidence="12">910700640</strain>
    </source>
</reference>
<keyword evidence="2 8" id="KW-0812">Transmembrane</keyword>
<feature type="transmembrane region" description="Helical" evidence="10">
    <location>
        <begin position="95"/>
        <end position="123"/>
    </location>
</feature>
<comment type="subcellular location">
    <subcellularLocation>
        <location evidence="8">Endoplasmic reticulum membrane</location>
        <topology evidence="8">Single-pass type I membrane protein</topology>
    </subcellularLocation>
    <text evidence="8">The ERMES/MDM complex localizes to a few discrete foci (around 10 per single cell), that represent mitochondria-endoplasmic reticulum junctions. These foci are often found next to mtDNA nucleoids.</text>
</comment>
<keyword evidence="7 8" id="KW-0472">Membrane</keyword>
<evidence type="ECO:0000256" key="8">
    <source>
        <dbReference type="HAMAP-Rule" id="MF_03103"/>
    </source>
</evidence>
<feature type="region of interest" description="Disordered" evidence="9">
    <location>
        <begin position="412"/>
        <end position="431"/>
    </location>
</feature>
<dbReference type="CDD" id="cd21671">
    <property type="entry name" value="SMP_Mmm1"/>
    <property type="match status" value="1"/>
</dbReference>
<accession>A0A0W0CHW7</accession>
<dbReference type="Pfam" id="PF10296">
    <property type="entry name" value="MMM1"/>
    <property type="match status" value="1"/>
</dbReference>
<keyword evidence="4 8" id="KW-1133">Transmembrane helix</keyword>
<dbReference type="PANTHER" id="PTHR13466">
    <property type="entry name" value="TEX2 PROTEIN-RELATED"/>
    <property type="match status" value="1"/>
</dbReference>
<dbReference type="HAMAP" id="MF_03103">
    <property type="entry name" value="Mmm1"/>
    <property type="match status" value="1"/>
</dbReference>
<comment type="subunit">
    <text evidence="8">Homodimer. Component of the ER-mitochondria encounter structure (ERMES) or MDM complex, composed of MMM1, MDM10, MDM12 and MDM34. A MMM1 homodimer associates with one molecule of MDM12 on each side in a pairwise head-to-tail manner, and the SMP-LTD domains of MMM1 and MDM12 generate a continuous hydrophobic tunnel for phospholipid trafficking.</text>
</comment>
<comment type="similarity">
    <text evidence="8">Belongs to the MMM1 family.</text>
</comment>
<feature type="domain" description="SMP-LTD" evidence="11">
    <location>
        <begin position="192"/>
        <end position="404"/>
    </location>
</feature>
<feature type="topological domain" description="Cytoplasmic" evidence="8">
    <location>
        <begin position="125"/>
        <end position="431"/>
    </location>
</feature>
<dbReference type="VEuPathDB" id="FungiDB:GW608_D05929"/>
<evidence type="ECO:0000256" key="2">
    <source>
        <dbReference type="ARBA" id="ARBA00022692"/>
    </source>
</evidence>
<evidence type="ECO:0000259" key="11">
    <source>
        <dbReference type="PROSITE" id="PS51847"/>
    </source>
</evidence>
<evidence type="ECO:0000256" key="4">
    <source>
        <dbReference type="ARBA" id="ARBA00022989"/>
    </source>
</evidence>
<evidence type="ECO:0000256" key="10">
    <source>
        <dbReference type="SAM" id="Phobius"/>
    </source>
</evidence>
<dbReference type="VEuPathDB" id="FungiDB:GVI51_D05687"/>
<comment type="function">
    <text evidence="8">Component of the ERMES/MDM complex, which serves as a molecular tether to connect the endoplasmic reticulum (ER) and mitochondria. Components of this complex are involved in the control of mitochondrial shape and protein biogenesis, and function in nonvesicular lipid trafficking between the ER and mitochondria. The MDM12-MMM1 subcomplex functions in the major beta-barrel assembly pathway that is responsible for biogenesis of all outer membrane beta-barrel proteins, and acts in a late step after the SAM complex. The MDM10-MDM12-MMM1 subcomplex further acts in the TOM40-specific pathway after the action of the MDM12-MMM1 complex. Essential for establishing and maintaining the structure of mitochondria and maintenance of mtDNA nucleoids.</text>
</comment>
<gene>
    <name evidence="8" type="primary">MMM1</name>
    <name evidence="12" type="ORF">AO440_000846</name>
</gene>
<comment type="caution">
    <text evidence="12">The sequence shown here is derived from an EMBL/GenBank/DDBJ whole genome shotgun (WGS) entry which is preliminary data.</text>
</comment>
<dbReference type="VEuPathDB" id="FungiDB:GWK60_D05885"/>
<dbReference type="GO" id="GO:1990456">
    <property type="term" value="P:mitochondrion-endoplasmic reticulum membrane tethering"/>
    <property type="evidence" value="ECO:0007669"/>
    <property type="project" value="EnsemblFungi"/>
</dbReference>
<dbReference type="GO" id="GO:0120013">
    <property type="term" value="F:lipid transfer activity"/>
    <property type="evidence" value="ECO:0007669"/>
    <property type="project" value="EnsemblFungi"/>
</dbReference>
<dbReference type="GO" id="GO:0032865">
    <property type="term" value="C:ERMES complex"/>
    <property type="evidence" value="ECO:0007669"/>
    <property type="project" value="UniProtKB-UniRule"/>
</dbReference>
<evidence type="ECO:0000256" key="5">
    <source>
        <dbReference type="ARBA" id="ARBA00023055"/>
    </source>
</evidence>
<evidence type="ECO:0000256" key="7">
    <source>
        <dbReference type="ARBA" id="ARBA00023136"/>
    </source>
</evidence>
<dbReference type="PANTHER" id="PTHR13466:SF0">
    <property type="entry name" value="SMP-LTD DOMAIN-CONTAINING PROTEIN"/>
    <property type="match status" value="1"/>
</dbReference>
<name>A0A0W0CHW7_CANGB</name>
<proteinExistence type="inferred from homology"/>
<feature type="topological domain" description="Lumenal" evidence="8">
    <location>
        <begin position="1"/>
        <end position="103"/>
    </location>
</feature>
<dbReference type="Proteomes" id="UP000054886">
    <property type="component" value="Unassembled WGS sequence"/>
</dbReference>
<keyword evidence="5" id="KW-0445">Lipid transport</keyword>
<evidence type="ECO:0000313" key="13">
    <source>
        <dbReference type="Proteomes" id="UP000054886"/>
    </source>
</evidence>
<dbReference type="InterPro" id="IPR019411">
    <property type="entry name" value="MMM1_dom"/>
</dbReference>
<sequence length="431" mass="49596">MVSALEVKSIKDSNETLISLDDYIRNTLPSQLHEILLEEFQNQDFSRGQDVSNSTHDQMIDHTLELTSDLLRNALDKQLMEVQSRTLPVRQSNQLISWSFAQGLIIGQLSVVIFLIFFVKFFIFTDASSKMDNPLPSKVSKSYLKNRRESSSIKDKRKGVLVKEESGETDLHGSLQLNDILEKTYYNVDTHSAESLDWFNVLLAQMIQQFREEAWHKDNILTSLDSFIQKRSSDLPDYLDKITITELDIGEDFPIFSNCRIQYAPNSSDRKLEAKIDIDLNDKITFGMSTRLLLNYPKKCTAALPIDLAVSMVRFQACLTVSLITAEELEFTTGNKIDDNEKNGYYLVFSFTPEYKIDFDIKSLIGARSKLENIPKISNIIEYNIKKWFAERCVEPRFQSVKLPGMWPRSKNTREEVIHKTEDESSKTPHS</sequence>
<evidence type="ECO:0000256" key="3">
    <source>
        <dbReference type="ARBA" id="ARBA00022824"/>
    </source>
</evidence>
<dbReference type="GO" id="GO:0070096">
    <property type="term" value="P:mitochondrial outer membrane translocase complex assembly"/>
    <property type="evidence" value="ECO:0007669"/>
    <property type="project" value="EnsemblFungi"/>
</dbReference>
<evidence type="ECO:0000256" key="6">
    <source>
        <dbReference type="ARBA" id="ARBA00023121"/>
    </source>
</evidence>
<organism evidence="12 13">
    <name type="scientific">Candida glabrata</name>
    <name type="common">Yeast</name>
    <name type="synonym">Torulopsis glabrata</name>
    <dbReference type="NCBI Taxonomy" id="5478"/>
    <lineage>
        <taxon>Eukaryota</taxon>
        <taxon>Fungi</taxon>
        <taxon>Dikarya</taxon>
        <taxon>Ascomycota</taxon>
        <taxon>Saccharomycotina</taxon>
        <taxon>Saccharomycetes</taxon>
        <taxon>Saccharomycetales</taxon>
        <taxon>Saccharomycetaceae</taxon>
        <taxon>Nakaseomyces</taxon>
    </lineage>
</organism>
<dbReference type="GO" id="GO:0015917">
    <property type="term" value="P:aminophospholipid transport"/>
    <property type="evidence" value="ECO:0007669"/>
    <property type="project" value="EnsemblFungi"/>
</dbReference>